<evidence type="ECO:0000256" key="1">
    <source>
        <dbReference type="SAM" id="MobiDB-lite"/>
    </source>
</evidence>
<gene>
    <name evidence="4" type="ORF">E1284_04195</name>
</gene>
<dbReference type="OrthoDB" id="9803194at2"/>
<dbReference type="InterPro" id="IPR029149">
    <property type="entry name" value="Creatin/AminoP/Spt16_N"/>
</dbReference>
<feature type="region of interest" description="Disordered" evidence="1">
    <location>
        <begin position="1"/>
        <end position="22"/>
    </location>
</feature>
<evidence type="ECO:0000259" key="3">
    <source>
        <dbReference type="Pfam" id="PF01321"/>
    </source>
</evidence>
<name>A0A4R4PBF4_9ACTN</name>
<evidence type="ECO:0000313" key="5">
    <source>
        <dbReference type="Proteomes" id="UP000295431"/>
    </source>
</evidence>
<dbReference type="Pfam" id="PF00557">
    <property type="entry name" value="Peptidase_M24"/>
    <property type="match status" value="1"/>
</dbReference>
<dbReference type="RefSeq" id="WP_131937223.1">
    <property type="nucleotide sequence ID" value="NZ_BAAAMX010000018.1"/>
</dbReference>
<dbReference type="CDD" id="cd01066">
    <property type="entry name" value="APP_MetAP"/>
    <property type="match status" value="1"/>
</dbReference>
<dbReference type="Pfam" id="PF01321">
    <property type="entry name" value="Creatinase_N"/>
    <property type="match status" value="1"/>
</dbReference>
<feature type="domain" description="Creatinase N-terminal" evidence="3">
    <location>
        <begin position="73"/>
        <end position="221"/>
    </location>
</feature>
<dbReference type="Gene3D" id="3.90.230.10">
    <property type="entry name" value="Creatinase/methionine aminopeptidase superfamily"/>
    <property type="match status" value="1"/>
</dbReference>
<comment type="caution">
    <text evidence="4">The sequence shown here is derived from an EMBL/GenBank/DDBJ whole genome shotgun (WGS) entry which is preliminary data.</text>
</comment>
<keyword evidence="4" id="KW-0645">Protease</keyword>
<dbReference type="Gene3D" id="3.40.350.10">
    <property type="entry name" value="Creatinase/prolidase N-terminal domain"/>
    <property type="match status" value="1"/>
</dbReference>
<dbReference type="InterPro" id="IPR000587">
    <property type="entry name" value="Creatinase_N"/>
</dbReference>
<sequence length="476" mass="52193">MTTNSIAPAGSAAEPDGIGDVQMRTGLSPKLGPAAVQIPVRPYPEHLLPAGARPHVVAPEHFPRLSLAERNRRWDGLRKRMIFAGVDCLVLLGTDMYWDMGLANLRYVTGVGAKMGTKALFFLDEDPVVYNTVPHMSRPFHAQHSLQDWTRDIRIFRGFPEIAAELRDRGLDRSRIGIVGFSSTILPASVFVDAELQALKTVLPGARLVDFGHALEEMRMVKSEEEIGLMRRGGEIARKVIDVMVESARPGVPEAELYADMIRAQIADGAEPNIFNLLASGPVEHPDTELWHLLHGSDQPAAPTMRPLAEGDNIISEFHTKYGGYLVHAEYTVHVGRRVPDRLQRIWDVAVECLDASRQMMRPGVTVRELLEALRRPAAKAGLDWVELGFHAMGLVSPEFPTVVYEKGFGISTADGSRIGDLELQEGMTFGNNIDLFDPSWKPDVGCVLSDCMVVREGGAELLVGTPRTVGLGGSS</sequence>
<dbReference type="AlphaFoldDB" id="A0A4R4PBF4"/>
<dbReference type="PANTHER" id="PTHR46112">
    <property type="entry name" value="AMINOPEPTIDASE"/>
    <property type="match status" value="1"/>
</dbReference>
<keyword evidence="4" id="KW-0031">Aminopeptidase</keyword>
<dbReference type="SUPFAM" id="SSF55920">
    <property type="entry name" value="Creatinase/aminopeptidase"/>
    <property type="match status" value="1"/>
</dbReference>
<proteinExistence type="predicted"/>
<dbReference type="PANTHER" id="PTHR46112:SF2">
    <property type="entry name" value="XAA-PRO AMINOPEPTIDASE P-RELATED"/>
    <property type="match status" value="1"/>
</dbReference>
<dbReference type="InterPro" id="IPR000994">
    <property type="entry name" value="Pept_M24"/>
</dbReference>
<organism evidence="4 5">
    <name type="scientific">Actinomadura bangladeshensis</name>
    <dbReference type="NCBI Taxonomy" id="453573"/>
    <lineage>
        <taxon>Bacteria</taxon>
        <taxon>Bacillati</taxon>
        <taxon>Actinomycetota</taxon>
        <taxon>Actinomycetes</taxon>
        <taxon>Streptosporangiales</taxon>
        <taxon>Thermomonosporaceae</taxon>
        <taxon>Actinomadura</taxon>
    </lineage>
</organism>
<evidence type="ECO:0000313" key="4">
    <source>
        <dbReference type="EMBL" id="TDC19284.1"/>
    </source>
</evidence>
<keyword evidence="5" id="KW-1185">Reference proteome</keyword>
<feature type="domain" description="Peptidase M24" evidence="2">
    <location>
        <begin position="229"/>
        <end position="457"/>
    </location>
</feature>
<dbReference type="Proteomes" id="UP000295431">
    <property type="component" value="Unassembled WGS sequence"/>
</dbReference>
<dbReference type="InterPro" id="IPR050659">
    <property type="entry name" value="Peptidase_M24B"/>
</dbReference>
<evidence type="ECO:0000259" key="2">
    <source>
        <dbReference type="Pfam" id="PF00557"/>
    </source>
</evidence>
<dbReference type="SUPFAM" id="SSF53092">
    <property type="entry name" value="Creatinase/prolidase N-terminal domain"/>
    <property type="match status" value="1"/>
</dbReference>
<dbReference type="EMBL" id="SMJW01000011">
    <property type="protein sequence ID" value="TDC19284.1"/>
    <property type="molecule type" value="Genomic_DNA"/>
</dbReference>
<dbReference type="GO" id="GO:0004177">
    <property type="term" value="F:aminopeptidase activity"/>
    <property type="evidence" value="ECO:0007669"/>
    <property type="project" value="UniProtKB-KW"/>
</dbReference>
<reference evidence="4 5" key="1">
    <citation type="submission" date="2019-03" db="EMBL/GenBank/DDBJ databases">
        <title>Draft genome sequences of novel Actinobacteria.</title>
        <authorList>
            <person name="Sahin N."/>
            <person name="Ay H."/>
            <person name="Saygin H."/>
        </authorList>
    </citation>
    <scope>NUCLEOTIDE SEQUENCE [LARGE SCALE GENOMIC DNA]</scope>
    <source>
        <strain evidence="4 5">DSM 45347</strain>
    </source>
</reference>
<accession>A0A4R4PBF4</accession>
<dbReference type="InterPro" id="IPR036005">
    <property type="entry name" value="Creatinase/aminopeptidase-like"/>
</dbReference>
<protein>
    <submittedName>
        <fullName evidence="4">Aminopeptidase P family protein</fullName>
    </submittedName>
</protein>
<keyword evidence="4" id="KW-0378">Hydrolase</keyword>